<dbReference type="Gene3D" id="3.40.630.30">
    <property type="match status" value="1"/>
</dbReference>
<evidence type="ECO:0000313" key="2">
    <source>
        <dbReference type="EMBL" id="MCD7108865.1"/>
    </source>
</evidence>
<proteinExistence type="predicted"/>
<organism evidence="2 3">
    <name type="scientific">Rhizobium quercicola</name>
    <dbReference type="NCBI Taxonomy" id="2901226"/>
    <lineage>
        <taxon>Bacteria</taxon>
        <taxon>Pseudomonadati</taxon>
        <taxon>Pseudomonadota</taxon>
        <taxon>Alphaproteobacteria</taxon>
        <taxon>Hyphomicrobiales</taxon>
        <taxon>Rhizobiaceae</taxon>
        <taxon>Rhizobium/Agrobacterium group</taxon>
        <taxon>Rhizobium</taxon>
    </lineage>
</organism>
<dbReference type="RefSeq" id="WP_231813150.1">
    <property type="nucleotide sequence ID" value="NZ_JAJOZR010000004.1"/>
</dbReference>
<dbReference type="Pfam" id="PF13480">
    <property type="entry name" value="Acetyltransf_6"/>
    <property type="match status" value="1"/>
</dbReference>
<dbReference type="EMBL" id="JAJOZR010000004">
    <property type="protein sequence ID" value="MCD7108865.1"/>
    <property type="molecule type" value="Genomic_DNA"/>
</dbReference>
<evidence type="ECO:0000259" key="1">
    <source>
        <dbReference type="Pfam" id="PF13480"/>
    </source>
</evidence>
<dbReference type="Proteomes" id="UP001139089">
    <property type="component" value="Unassembled WGS sequence"/>
</dbReference>
<feature type="domain" description="BioF2-like acetyltransferase" evidence="1">
    <location>
        <begin position="198"/>
        <end position="352"/>
    </location>
</feature>
<sequence length="420" mass="46442">MNAHISAFSIDVPLAGLRSTVDSNATTGRSCDLTVSVHVLMSALEADWRALEAANTVSLHQSFDWCAAWVATHVERPLLLRGRLGDRTIFILPLELVRNGLFRTARFIGAPHSNINTGLFAEDLGGLPREKLADLVLEELATKLAHVADIVTLEKIPLEWRGQPHALASLPSIRNQNASYQLPLLPDFAATLAQINAKRRRKKFRVSERRMETYGGYDYIIAESLDERRAVLDVFLAQKAARFETLGLPNVFRDAPTQAFLRAAIAVDGMAENRPLALHALRLRSEADSRIVAIAGVSRKGDHMVCQFGSIDETLAADASPGELLFHRIIERACGEGVRLFDFGIGDQPYKRSWCTVETAQYDIVLPLTLRGRVAAGAHRLIVRAKRAIKSNRQIYCAVQRFRQKHQGKAAPVSADTDAD</sequence>
<reference evidence="2" key="1">
    <citation type="submission" date="2021-12" db="EMBL/GenBank/DDBJ databases">
        <authorList>
            <person name="Li Y."/>
        </authorList>
    </citation>
    <scope>NUCLEOTIDE SEQUENCE</scope>
    <source>
        <strain evidence="2">DKSPLA3</strain>
    </source>
</reference>
<comment type="caution">
    <text evidence="2">The sequence shown here is derived from an EMBL/GenBank/DDBJ whole genome shotgun (WGS) entry which is preliminary data.</text>
</comment>
<gene>
    <name evidence="2" type="ORF">LRX75_07400</name>
</gene>
<dbReference type="SUPFAM" id="SSF55729">
    <property type="entry name" value="Acyl-CoA N-acyltransferases (Nat)"/>
    <property type="match status" value="1"/>
</dbReference>
<dbReference type="InterPro" id="IPR016181">
    <property type="entry name" value="Acyl_CoA_acyltransferase"/>
</dbReference>
<keyword evidence="3" id="KW-1185">Reference proteome</keyword>
<dbReference type="AlphaFoldDB" id="A0A9X1T0L5"/>
<dbReference type="InterPro" id="IPR038740">
    <property type="entry name" value="BioF2-like_GNAT_dom"/>
</dbReference>
<name>A0A9X1T0L5_9HYPH</name>
<protein>
    <submittedName>
        <fullName evidence="2">GNAT family N-acetyltransferase</fullName>
    </submittedName>
</protein>
<accession>A0A9X1T0L5</accession>
<evidence type="ECO:0000313" key="3">
    <source>
        <dbReference type="Proteomes" id="UP001139089"/>
    </source>
</evidence>